<proteinExistence type="predicted"/>
<comment type="caution">
    <text evidence="1">The sequence shown here is derived from an EMBL/GenBank/DDBJ whole genome shotgun (WGS) entry which is preliminary data.</text>
</comment>
<sequence length="89" mass="9931">MKSGGWKPPNVFMRVLSYPCTKYTTSDGSTCTQEVARSTYTLENLSRGFLTKRGGLKPPNVLRRVLSYPCTKYSTWNGSACIQEVARST</sequence>
<dbReference type="Proteomes" id="UP001054837">
    <property type="component" value="Unassembled WGS sequence"/>
</dbReference>
<keyword evidence="2" id="KW-1185">Reference proteome</keyword>
<dbReference type="EMBL" id="BPLQ01008603">
    <property type="protein sequence ID" value="GIY38393.1"/>
    <property type="molecule type" value="Genomic_DNA"/>
</dbReference>
<name>A0AAV4SVC2_9ARAC</name>
<organism evidence="1 2">
    <name type="scientific">Caerostris darwini</name>
    <dbReference type="NCBI Taxonomy" id="1538125"/>
    <lineage>
        <taxon>Eukaryota</taxon>
        <taxon>Metazoa</taxon>
        <taxon>Ecdysozoa</taxon>
        <taxon>Arthropoda</taxon>
        <taxon>Chelicerata</taxon>
        <taxon>Arachnida</taxon>
        <taxon>Araneae</taxon>
        <taxon>Araneomorphae</taxon>
        <taxon>Entelegynae</taxon>
        <taxon>Araneoidea</taxon>
        <taxon>Araneidae</taxon>
        <taxon>Caerostris</taxon>
    </lineage>
</organism>
<dbReference type="AlphaFoldDB" id="A0AAV4SVC2"/>
<gene>
    <name evidence="1" type="ORF">CDAR_374361</name>
</gene>
<protein>
    <submittedName>
        <fullName evidence="1">Uncharacterized protein</fullName>
    </submittedName>
</protein>
<evidence type="ECO:0000313" key="2">
    <source>
        <dbReference type="Proteomes" id="UP001054837"/>
    </source>
</evidence>
<evidence type="ECO:0000313" key="1">
    <source>
        <dbReference type="EMBL" id="GIY38393.1"/>
    </source>
</evidence>
<accession>A0AAV4SVC2</accession>
<reference evidence="1 2" key="1">
    <citation type="submission" date="2021-06" db="EMBL/GenBank/DDBJ databases">
        <title>Caerostris darwini draft genome.</title>
        <authorList>
            <person name="Kono N."/>
            <person name="Arakawa K."/>
        </authorList>
    </citation>
    <scope>NUCLEOTIDE SEQUENCE [LARGE SCALE GENOMIC DNA]</scope>
</reference>